<dbReference type="PANTHER" id="PTHR35393:SF1">
    <property type="entry name" value="SNOAL-LIKE DOMAIN-CONTAINING PROTEIN"/>
    <property type="match status" value="1"/>
</dbReference>
<feature type="domain" description="SigF-like NTF2-like" evidence="1">
    <location>
        <begin position="1"/>
        <end position="173"/>
    </location>
</feature>
<dbReference type="OrthoDB" id="2344312at2759"/>
<dbReference type="HOGENOM" id="CLU_079426_1_0_1"/>
<proteinExistence type="predicted"/>
<dbReference type="Pfam" id="PF24840">
    <property type="entry name" value="NTF2_SigF"/>
    <property type="match status" value="1"/>
</dbReference>
<evidence type="ECO:0000313" key="2">
    <source>
        <dbReference type="EMBL" id="ETW76694.1"/>
    </source>
</evidence>
<reference evidence="2 3" key="1">
    <citation type="journal article" date="2012" name="New Phytol.">
        <title>Insight into trade-off between wood decay and parasitism from the genome of a fungal forest pathogen.</title>
        <authorList>
            <person name="Olson A."/>
            <person name="Aerts A."/>
            <person name="Asiegbu F."/>
            <person name="Belbahri L."/>
            <person name="Bouzid O."/>
            <person name="Broberg A."/>
            <person name="Canback B."/>
            <person name="Coutinho P.M."/>
            <person name="Cullen D."/>
            <person name="Dalman K."/>
            <person name="Deflorio G."/>
            <person name="van Diepen L.T."/>
            <person name="Dunand C."/>
            <person name="Duplessis S."/>
            <person name="Durling M."/>
            <person name="Gonthier P."/>
            <person name="Grimwood J."/>
            <person name="Fossdal C.G."/>
            <person name="Hansson D."/>
            <person name="Henrissat B."/>
            <person name="Hietala A."/>
            <person name="Himmelstrand K."/>
            <person name="Hoffmeister D."/>
            <person name="Hogberg N."/>
            <person name="James T.Y."/>
            <person name="Karlsson M."/>
            <person name="Kohler A."/>
            <person name="Kues U."/>
            <person name="Lee Y.H."/>
            <person name="Lin Y.C."/>
            <person name="Lind M."/>
            <person name="Lindquist E."/>
            <person name="Lombard V."/>
            <person name="Lucas S."/>
            <person name="Lunden K."/>
            <person name="Morin E."/>
            <person name="Murat C."/>
            <person name="Park J."/>
            <person name="Raffaello T."/>
            <person name="Rouze P."/>
            <person name="Salamov A."/>
            <person name="Schmutz J."/>
            <person name="Solheim H."/>
            <person name="Stahlberg J."/>
            <person name="Velez H."/>
            <person name="de Vries R.P."/>
            <person name="Wiebenga A."/>
            <person name="Woodward S."/>
            <person name="Yakovlev I."/>
            <person name="Garbelotto M."/>
            <person name="Martin F."/>
            <person name="Grigoriev I.V."/>
            <person name="Stenlid J."/>
        </authorList>
    </citation>
    <scope>NUCLEOTIDE SEQUENCE [LARGE SCALE GENOMIC DNA]</scope>
    <source>
        <strain evidence="2 3">TC 32-1</strain>
    </source>
</reference>
<dbReference type="eggNOG" id="ENOG502S534">
    <property type="taxonomic scope" value="Eukaryota"/>
</dbReference>
<name>W4JTA3_HETIT</name>
<dbReference type="RefSeq" id="XP_009551573.1">
    <property type="nucleotide sequence ID" value="XM_009553278.1"/>
</dbReference>
<evidence type="ECO:0000259" key="1">
    <source>
        <dbReference type="Pfam" id="PF24840"/>
    </source>
</evidence>
<protein>
    <recommendedName>
        <fullName evidence="1">SigF-like NTF2-like domain-containing protein</fullName>
    </recommendedName>
</protein>
<dbReference type="PANTHER" id="PTHR35393">
    <property type="entry name" value="CHROMOSOME 1, WHOLE GENOME SHOTGUN SEQUENCE"/>
    <property type="match status" value="1"/>
</dbReference>
<organism evidence="2 3">
    <name type="scientific">Heterobasidion irregulare (strain TC 32-1)</name>
    <dbReference type="NCBI Taxonomy" id="747525"/>
    <lineage>
        <taxon>Eukaryota</taxon>
        <taxon>Fungi</taxon>
        <taxon>Dikarya</taxon>
        <taxon>Basidiomycota</taxon>
        <taxon>Agaricomycotina</taxon>
        <taxon>Agaricomycetes</taxon>
        <taxon>Russulales</taxon>
        <taxon>Bondarzewiaceae</taxon>
        <taxon>Heterobasidion</taxon>
        <taxon>Heterobasidion annosum species complex</taxon>
    </lineage>
</organism>
<dbReference type="InterPro" id="IPR057514">
    <property type="entry name" value="NTF2_SigF"/>
</dbReference>
<accession>W4JTA3</accession>
<dbReference type="EMBL" id="KI925464">
    <property type="protein sequence ID" value="ETW76694.1"/>
    <property type="molecule type" value="Genomic_DNA"/>
</dbReference>
<evidence type="ECO:0000313" key="3">
    <source>
        <dbReference type="Proteomes" id="UP000030671"/>
    </source>
</evidence>
<keyword evidence="3" id="KW-1185">Reference proteome</keyword>
<dbReference type="Proteomes" id="UP000030671">
    <property type="component" value="Unassembled WGS sequence"/>
</dbReference>
<dbReference type="AlphaFoldDB" id="W4JTA3"/>
<dbReference type="STRING" id="747525.W4JTA3"/>
<dbReference type="InParanoid" id="W4JTA3"/>
<sequence length="184" mass="20579">MQDPAREIDSVVHQLTAAASPDLQKRAIHRFFAPDASFRHPLAHVPPAPNSRESILSIYQWYRILSPHIELAVSDIAYIPEQNTIYLTVTQKFHVRFVPFPPAPVRLLVRITLRPVSTDSESPILYHIASQEDFYHTDALAAIAFPPLAIPARMLLRLSAAACAVLARGAQVVFGTWQPRAVEE</sequence>
<dbReference type="KEGG" id="hir:HETIRDRAFT_455189"/>
<gene>
    <name evidence="2" type="ORF">HETIRDRAFT_455189</name>
</gene>
<dbReference type="GeneID" id="20676597"/>